<evidence type="ECO:0008006" key="10">
    <source>
        <dbReference type="Google" id="ProtNLM"/>
    </source>
</evidence>
<evidence type="ECO:0000256" key="3">
    <source>
        <dbReference type="ARBA" id="ARBA00022989"/>
    </source>
</evidence>
<evidence type="ECO:0000256" key="4">
    <source>
        <dbReference type="ARBA" id="ARBA00023136"/>
    </source>
</evidence>
<feature type="compositionally biased region" description="Basic and acidic residues" evidence="5">
    <location>
        <begin position="256"/>
        <end position="271"/>
    </location>
</feature>
<feature type="transmembrane region" description="Helical" evidence="6">
    <location>
        <begin position="192"/>
        <end position="215"/>
    </location>
</feature>
<reference evidence="8 9" key="1">
    <citation type="submission" date="2019-01" db="EMBL/GenBank/DDBJ databases">
        <authorList>
            <person name="Ferrante I. M."/>
        </authorList>
    </citation>
    <scope>NUCLEOTIDE SEQUENCE [LARGE SCALE GENOMIC DNA]</scope>
    <source>
        <strain evidence="8 9">B856</strain>
    </source>
</reference>
<evidence type="ECO:0000313" key="8">
    <source>
        <dbReference type="EMBL" id="VEU44397.1"/>
    </source>
</evidence>
<accession>A0A448ZQT0</accession>
<feature type="region of interest" description="Disordered" evidence="5">
    <location>
        <begin position="373"/>
        <end position="404"/>
    </location>
</feature>
<name>A0A448ZQT0_9STRA</name>
<evidence type="ECO:0000256" key="7">
    <source>
        <dbReference type="SAM" id="SignalP"/>
    </source>
</evidence>
<feature type="region of interest" description="Disordered" evidence="5">
    <location>
        <begin position="326"/>
        <end position="356"/>
    </location>
</feature>
<organism evidence="8 9">
    <name type="scientific">Pseudo-nitzschia multistriata</name>
    <dbReference type="NCBI Taxonomy" id="183589"/>
    <lineage>
        <taxon>Eukaryota</taxon>
        <taxon>Sar</taxon>
        <taxon>Stramenopiles</taxon>
        <taxon>Ochrophyta</taxon>
        <taxon>Bacillariophyta</taxon>
        <taxon>Bacillariophyceae</taxon>
        <taxon>Bacillariophycidae</taxon>
        <taxon>Bacillariales</taxon>
        <taxon>Bacillariaceae</taxon>
        <taxon>Pseudo-nitzschia</taxon>
    </lineage>
</organism>
<dbReference type="AlphaFoldDB" id="A0A448ZQT0"/>
<dbReference type="PANTHER" id="PTHR23112:SF0">
    <property type="entry name" value="TRANSMEMBRANE PROTEIN 116"/>
    <property type="match status" value="1"/>
</dbReference>
<evidence type="ECO:0000256" key="6">
    <source>
        <dbReference type="SAM" id="Phobius"/>
    </source>
</evidence>
<gene>
    <name evidence="8" type="ORF">PSNMU_V1.4_AUG-EV-PASAV3_0115030</name>
</gene>
<dbReference type="GO" id="GO:0007189">
    <property type="term" value="P:adenylate cyclase-activating G protein-coupled receptor signaling pathway"/>
    <property type="evidence" value="ECO:0007669"/>
    <property type="project" value="TreeGrafter"/>
</dbReference>
<keyword evidence="2 6" id="KW-0812">Transmembrane</keyword>
<feature type="chain" id="PRO_5019129936" description="G-protein coupled receptors family 2 profile 2 domain-containing protein" evidence="7">
    <location>
        <begin position="19"/>
        <end position="404"/>
    </location>
</feature>
<dbReference type="OrthoDB" id="10613577at2759"/>
<dbReference type="SUPFAM" id="SSF81321">
    <property type="entry name" value="Family A G protein-coupled receptor-like"/>
    <property type="match status" value="1"/>
</dbReference>
<feature type="transmembrane region" description="Helical" evidence="6">
    <location>
        <begin position="153"/>
        <end position="171"/>
    </location>
</feature>
<keyword evidence="9" id="KW-1185">Reference proteome</keyword>
<dbReference type="Proteomes" id="UP000291116">
    <property type="component" value="Unassembled WGS sequence"/>
</dbReference>
<keyword evidence="7" id="KW-0732">Signal</keyword>
<comment type="subcellular location">
    <subcellularLocation>
        <location evidence="1">Membrane</location>
        <topology evidence="1">Multi-pass membrane protein</topology>
    </subcellularLocation>
</comment>
<evidence type="ECO:0000256" key="2">
    <source>
        <dbReference type="ARBA" id="ARBA00022692"/>
    </source>
</evidence>
<proteinExistence type="predicted"/>
<dbReference type="GO" id="GO:0004930">
    <property type="term" value="F:G protein-coupled receptor activity"/>
    <property type="evidence" value="ECO:0007669"/>
    <property type="project" value="TreeGrafter"/>
</dbReference>
<feature type="compositionally biased region" description="Basic residues" evidence="5">
    <location>
        <begin position="339"/>
        <end position="350"/>
    </location>
</feature>
<evidence type="ECO:0000256" key="5">
    <source>
        <dbReference type="SAM" id="MobiDB-lite"/>
    </source>
</evidence>
<feature type="transmembrane region" description="Helical" evidence="6">
    <location>
        <begin position="227"/>
        <end position="247"/>
    </location>
</feature>
<sequence>MGVHLMIFGACNVVGTAAVPKGSTNAVGNHGTVTTCTVQGFLIYVSLMTAFSYYCSFSVYSYVGTLKNFDKSAFQNGMETYIHVLVHLYPLATALYITSQQLFNNTGFGYCFVEGDPIGCGGSPRATNEAIVPCDRGGQTYQTIQLVELLWDIPLFIMLLFPTAVMITLYLKVKKRQDSILILSCEVAQQSLYYLLVIYAGVIPSAVVHTLDWFQFLTTELATNLTLFSNVMATLCGLWTVIMYLYFSNPKTESVQKYRGGEEDGDGRENNNDSADELDPSLSDGVRMNSGESGANIFSFCPETETEHNSTNDNNQSNHLSLVAAGTKTTNTDPTNASTRRRNSSTKSRNRSGSDRVSRKFSFNIFDGTNASSAYSDFIFDGDSEDEREDHRETQQWSSVQDQI</sequence>
<keyword evidence="4 6" id="KW-0472">Membrane</keyword>
<feature type="transmembrane region" description="Helical" evidence="6">
    <location>
        <begin position="81"/>
        <end position="99"/>
    </location>
</feature>
<dbReference type="PANTHER" id="PTHR23112">
    <property type="entry name" value="G PROTEIN-COUPLED RECEPTOR 157-RELATED"/>
    <property type="match status" value="1"/>
</dbReference>
<feature type="compositionally biased region" description="Polar residues" evidence="5">
    <location>
        <begin position="395"/>
        <end position="404"/>
    </location>
</feature>
<dbReference type="EMBL" id="CAACVS010000643">
    <property type="protein sequence ID" value="VEU44397.1"/>
    <property type="molecule type" value="Genomic_DNA"/>
</dbReference>
<protein>
    <recommendedName>
        <fullName evidence="10">G-protein coupled receptors family 2 profile 2 domain-containing protein</fullName>
    </recommendedName>
</protein>
<feature type="transmembrane region" description="Helical" evidence="6">
    <location>
        <begin position="41"/>
        <end position="60"/>
    </location>
</feature>
<feature type="signal peptide" evidence="7">
    <location>
        <begin position="1"/>
        <end position="18"/>
    </location>
</feature>
<evidence type="ECO:0000256" key="1">
    <source>
        <dbReference type="ARBA" id="ARBA00004141"/>
    </source>
</evidence>
<keyword evidence="3 6" id="KW-1133">Transmembrane helix</keyword>
<evidence type="ECO:0000313" key="9">
    <source>
        <dbReference type="Proteomes" id="UP000291116"/>
    </source>
</evidence>
<feature type="region of interest" description="Disordered" evidence="5">
    <location>
        <begin position="256"/>
        <end position="286"/>
    </location>
</feature>
<dbReference type="GO" id="GO:0005886">
    <property type="term" value="C:plasma membrane"/>
    <property type="evidence" value="ECO:0007669"/>
    <property type="project" value="TreeGrafter"/>
</dbReference>